<dbReference type="AlphaFoldDB" id="A0A1I0KTH1"/>
<gene>
    <name evidence="3" type="ORF">SAMN05443639_11462</name>
</gene>
<dbReference type="PANTHER" id="PTHR46797">
    <property type="entry name" value="HTH-TYPE TRANSCRIPTIONAL REGULATOR"/>
    <property type="match status" value="1"/>
</dbReference>
<proteinExistence type="predicted"/>
<dbReference type="SMART" id="SM00530">
    <property type="entry name" value="HTH_XRE"/>
    <property type="match status" value="1"/>
</dbReference>
<protein>
    <submittedName>
        <fullName evidence="3">DNA-binding transcriptional regulator, XRE-family HTH domain</fullName>
    </submittedName>
</protein>
<dbReference type="InterPro" id="IPR010982">
    <property type="entry name" value="Lambda_DNA-bd_dom_sf"/>
</dbReference>
<dbReference type="CDD" id="cd00093">
    <property type="entry name" value="HTH_XRE"/>
    <property type="match status" value="1"/>
</dbReference>
<keyword evidence="1 3" id="KW-0238">DNA-binding</keyword>
<dbReference type="PANTHER" id="PTHR46797:SF1">
    <property type="entry name" value="METHYLPHOSPHONATE SYNTHASE"/>
    <property type="match status" value="1"/>
</dbReference>
<dbReference type="PROSITE" id="PS50943">
    <property type="entry name" value="HTH_CROC1"/>
    <property type="match status" value="1"/>
</dbReference>
<keyword evidence="4" id="KW-1185">Reference proteome</keyword>
<organism evidence="3 4">
    <name type="scientific">Stigmatella erecta</name>
    <dbReference type="NCBI Taxonomy" id="83460"/>
    <lineage>
        <taxon>Bacteria</taxon>
        <taxon>Pseudomonadati</taxon>
        <taxon>Myxococcota</taxon>
        <taxon>Myxococcia</taxon>
        <taxon>Myxococcales</taxon>
        <taxon>Cystobacterineae</taxon>
        <taxon>Archangiaceae</taxon>
        <taxon>Stigmatella</taxon>
    </lineage>
</organism>
<dbReference type="GO" id="GO:0003677">
    <property type="term" value="F:DNA binding"/>
    <property type="evidence" value="ECO:0007669"/>
    <property type="project" value="UniProtKB-KW"/>
</dbReference>
<dbReference type="GO" id="GO:0003700">
    <property type="term" value="F:DNA-binding transcription factor activity"/>
    <property type="evidence" value="ECO:0007669"/>
    <property type="project" value="TreeGrafter"/>
</dbReference>
<dbReference type="Pfam" id="PF01381">
    <property type="entry name" value="HTH_3"/>
    <property type="match status" value="1"/>
</dbReference>
<dbReference type="GO" id="GO:0005829">
    <property type="term" value="C:cytosol"/>
    <property type="evidence" value="ECO:0007669"/>
    <property type="project" value="TreeGrafter"/>
</dbReference>
<dbReference type="SUPFAM" id="SSF47413">
    <property type="entry name" value="lambda repressor-like DNA-binding domains"/>
    <property type="match status" value="1"/>
</dbReference>
<evidence type="ECO:0000313" key="4">
    <source>
        <dbReference type="Proteomes" id="UP000199181"/>
    </source>
</evidence>
<evidence type="ECO:0000256" key="1">
    <source>
        <dbReference type="ARBA" id="ARBA00023125"/>
    </source>
</evidence>
<dbReference type="EMBL" id="FOIJ01000014">
    <property type="protein sequence ID" value="SEU29121.1"/>
    <property type="molecule type" value="Genomic_DNA"/>
</dbReference>
<feature type="domain" description="HTH cro/C1-type" evidence="2">
    <location>
        <begin position="14"/>
        <end position="67"/>
    </location>
</feature>
<dbReference type="InterPro" id="IPR050807">
    <property type="entry name" value="TransReg_Diox_bact_type"/>
</dbReference>
<dbReference type="Gene3D" id="1.10.260.40">
    <property type="entry name" value="lambda repressor-like DNA-binding domains"/>
    <property type="match status" value="1"/>
</dbReference>
<dbReference type="RefSeq" id="WP_093524465.1">
    <property type="nucleotide sequence ID" value="NZ_FOIJ01000014.1"/>
</dbReference>
<dbReference type="Proteomes" id="UP000199181">
    <property type="component" value="Unassembled WGS sequence"/>
</dbReference>
<accession>A0A1I0KTH1</accession>
<name>A0A1I0KTH1_9BACT</name>
<dbReference type="InterPro" id="IPR001387">
    <property type="entry name" value="Cro/C1-type_HTH"/>
</dbReference>
<evidence type="ECO:0000313" key="3">
    <source>
        <dbReference type="EMBL" id="SEU29121.1"/>
    </source>
</evidence>
<reference evidence="4" key="1">
    <citation type="submission" date="2016-10" db="EMBL/GenBank/DDBJ databases">
        <authorList>
            <person name="Varghese N."/>
            <person name="Submissions S."/>
        </authorList>
    </citation>
    <scope>NUCLEOTIDE SEQUENCE [LARGE SCALE GENOMIC DNA]</scope>
    <source>
        <strain evidence="4">DSM 16858</strain>
    </source>
</reference>
<sequence length="119" mass="13126">MNEELASRIGSAARDARTHLGLTQAEVAEKLGIAHMVYSRLERGKMLPSVQTLLRMCAVLHISSDELLGIAEAERGSRQARGPRAETELPRVRQLLGLARKMDEDKLDALVTVAQVLLR</sequence>
<evidence type="ECO:0000259" key="2">
    <source>
        <dbReference type="PROSITE" id="PS50943"/>
    </source>
</evidence>